<dbReference type="EMBL" id="JBHUCM010000019">
    <property type="protein sequence ID" value="MFD1540403.1"/>
    <property type="molecule type" value="Genomic_DNA"/>
</dbReference>
<dbReference type="InterPro" id="IPR047789">
    <property type="entry name" value="CU044_5270-like"/>
</dbReference>
<reference evidence="4" key="1">
    <citation type="journal article" date="2019" name="Int. J. Syst. Evol. Microbiol.">
        <title>The Global Catalogue of Microorganisms (GCM) 10K type strain sequencing project: providing services to taxonomists for standard genome sequencing and annotation.</title>
        <authorList>
            <consortium name="The Broad Institute Genomics Platform"/>
            <consortium name="The Broad Institute Genome Sequencing Center for Infectious Disease"/>
            <person name="Wu L."/>
            <person name="Ma J."/>
        </authorList>
    </citation>
    <scope>NUCLEOTIDE SEQUENCE [LARGE SCALE GENOMIC DNA]</scope>
    <source>
        <strain evidence="4">CGMCC 1.15399</strain>
    </source>
</reference>
<organism evidence="3 4">
    <name type="scientific">Nonomuraea guangzhouensis</name>
    <dbReference type="NCBI Taxonomy" id="1291555"/>
    <lineage>
        <taxon>Bacteria</taxon>
        <taxon>Bacillati</taxon>
        <taxon>Actinomycetota</taxon>
        <taxon>Actinomycetes</taxon>
        <taxon>Streptosporangiales</taxon>
        <taxon>Streptosporangiaceae</taxon>
        <taxon>Nonomuraea</taxon>
    </lineage>
</organism>
<dbReference type="RefSeq" id="WP_219526848.1">
    <property type="nucleotide sequence ID" value="NZ_JAHKRM010000001.1"/>
</dbReference>
<keyword evidence="2" id="KW-0812">Transmembrane</keyword>
<protein>
    <submittedName>
        <fullName evidence="3">CU044_5270 family protein</fullName>
    </submittedName>
</protein>
<keyword evidence="4" id="KW-1185">Reference proteome</keyword>
<gene>
    <name evidence="3" type="ORF">ACFSJ0_25335</name>
</gene>
<feature type="compositionally biased region" description="Basic and acidic residues" evidence="1">
    <location>
        <begin position="113"/>
        <end position="126"/>
    </location>
</feature>
<accession>A0ABW4GDN8</accession>
<dbReference type="Proteomes" id="UP001597097">
    <property type="component" value="Unassembled WGS sequence"/>
</dbReference>
<evidence type="ECO:0000313" key="4">
    <source>
        <dbReference type="Proteomes" id="UP001597097"/>
    </source>
</evidence>
<name>A0ABW4GDN8_9ACTN</name>
<keyword evidence="2" id="KW-0472">Membrane</keyword>
<evidence type="ECO:0000256" key="1">
    <source>
        <dbReference type="SAM" id="MobiDB-lite"/>
    </source>
</evidence>
<dbReference type="NCBIfam" id="NF038083">
    <property type="entry name" value="CU044_5270_fam"/>
    <property type="match status" value="1"/>
</dbReference>
<feature type="transmembrane region" description="Helical" evidence="2">
    <location>
        <begin position="39"/>
        <end position="61"/>
    </location>
</feature>
<evidence type="ECO:0000313" key="3">
    <source>
        <dbReference type="EMBL" id="MFD1540403.1"/>
    </source>
</evidence>
<feature type="region of interest" description="Disordered" evidence="1">
    <location>
        <begin position="104"/>
        <end position="135"/>
    </location>
</feature>
<keyword evidence="2" id="KW-1133">Transmembrane helix</keyword>
<proteinExistence type="predicted"/>
<evidence type="ECO:0000256" key="2">
    <source>
        <dbReference type="SAM" id="Phobius"/>
    </source>
</evidence>
<comment type="caution">
    <text evidence="3">The sequence shown here is derived from an EMBL/GenBank/DDBJ whole genome shotgun (WGS) entry which is preliminary data.</text>
</comment>
<sequence>MDDLDSTLATLLAKPEPSTEAINGSRDRLNKRMRGRRRVGWLVPGLGLATAAAAAAVAVIATGVTAPAAAPASAREVLLMAAVSAERTPEGSGDYWHVTRKWSDPEMPQEESWTSRDGRRWSKGEPGDPPDAVVTDPAPLALKGVKVTLEDLDRLPTDPEALKARIDELPGDDSGLRASEARNLSLFALITELPAPSEVRSAAFRALATLPEVKRTGTVDNGEELLIADPDGKLEIKLVIDPDNARVMRTNYLVADDGSLAGGPVGFISVTTGWTDQPPQ</sequence>